<dbReference type="InParanoid" id="A0A482XRM4"/>
<feature type="region of interest" description="Disordered" evidence="1">
    <location>
        <begin position="1"/>
        <end position="39"/>
    </location>
</feature>
<organism evidence="2 3">
    <name type="scientific">Laodelphax striatellus</name>
    <name type="common">Small brown planthopper</name>
    <name type="synonym">Delphax striatella</name>
    <dbReference type="NCBI Taxonomy" id="195883"/>
    <lineage>
        <taxon>Eukaryota</taxon>
        <taxon>Metazoa</taxon>
        <taxon>Ecdysozoa</taxon>
        <taxon>Arthropoda</taxon>
        <taxon>Hexapoda</taxon>
        <taxon>Insecta</taxon>
        <taxon>Pterygota</taxon>
        <taxon>Neoptera</taxon>
        <taxon>Paraneoptera</taxon>
        <taxon>Hemiptera</taxon>
        <taxon>Auchenorrhyncha</taxon>
        <taxon>Fulgoroidea</taxon>
        <taxon>Delphacidae</taxon>
        <taxon>Criomorphinae</taxon>
        <taxon>Laodelphax</taxon>
    </lineage>
</organism>
<name>A0A482XRM4_LAOST</name>
<evidence type="ECO:0000313" key="2">
    <source>
        <dbReference type="EMBL" id="RZF47571.1"/>
    </source>
</evidence>
<keyword evidence="3" id="KW-1185">Reference proteome</keyword>
<sequence length="103" mass="11482">MQNKGTVAQAEKLDIETSPGEDASKPKEGKDKNMGLSTDEMSSILAEMDEEEKMDLDEVSTKRPEEKPAPAKGEPMEVKTYSLKSREVSLRKVLQKLQRSNQA</sequence>
<accession>A0A482XRM4</accession>
<gene>
    <name evidence="2" type="ORF">LSTR_LSTR017376</name>
</gene>
<comment type="caution">
    <text evidence="2">The sequence shown here is derived from an EMBL/GenBank/DDBJ whole genome shotgun (WGS) entry which is preliminary data.</text>
</comment>
<feature type="region of interest" description="Disordered" evidence="1">
    <location>
        <begin position="51"/>
        <end position="83"/>
    </location>
</feature>
<evidence type="ECO:0000313" key="3">
    <source>
        <dbReference type="Proteomes" id="UP000291343"/>
    </source>
</evidence>
<evidence type="ECO:0000256" key="1">
    <source>
        <dbReference type="SAM" id="MobiDB-lite"/>
    </source>
</evidence>
<feature type="compositionally biased region" description="Basic and acidic residues" evidence="1">
    <location>
        <begin position="22"/>
        <end position="33"/>
    </location>
</feature>
<dbReference type="EMBL" id="QKKF02004013">
    <property type="protein sequence ID" value="RZF47571.1"/>
    <property type="molecule type" value="Genomic_DNA"/>
</dbReference>
<dbReference type="Proteomes" id="UP000291343">
    <property type="component" value="Unassembled WGS sequence"/>
</dbReference>
<reference evidence="2 3" key="1">
    <citation type="journal article" date="2017" name="Gigascience">
        <title>Genome sequence of the small brown planthopper, Laodelphax striatellus.</title>
        <authorList>
            <person name="Zhu J."/>
            <person name="Jiang F."/>
            <person name="Wang X."/>
            <person name="Yang P."/>
            <person name="Bao Y."/>
            <person name="Zhao W."/>
            <person name="Wang W."/>
            <person name="Lu H."/>
            <person name="Wang Q."/>
            <person name="Cui N."/>
            <person name="Li J."/>
            <person name="Chen X."/>
            <person name="Luo L."/>
            <person name="Yu J."/>
            <person name="Kang L."/>
            <person name="Cui F."/>
        </authorList>
    </citation>
    <scope>NUCLEOTIDE SEQUENCE [LARGE SCALE GENOMIC DNA]</scope>
    <source>
        <strain evidence="2">Lst14</strain>
    </source>
</reference>
<protein>
    <submittedName>
        <fullName evidence="2">Uncharacterized protein</fullName>
    </submittedName>
</protein>
<proteinExistence type="predicted"/>
<feature type="compositionally biased region" description="Basic and acidic residues" evidence="1">
    <location>
        <begin position="59"/>
        <end position="77"/>
    </location>
</feature>
<dbReference type="AlphaFoldDB" id="A0A482XRM4"/>